<dbReference type="Pfam" id="PF13921">
    <property type="entry name" value="Myb_DNA-bind_6"/>
    <property type="match status" value="1"/>
</dbReference>
<feature type="region of interest" description="Disordered" evidence="5">
    <location>
        <begin position="1"/>
        <end position="24"/>
    </location>
</feature>
<keyword evidence="9" id="KW-1185">Reference proteome</keyword>
<dbReference type="GO" id="GO:0000978">
    <property type="term" value="F:RNA polymerase II cis-regulatory region sequence-specific DNA binding"/>
    <property type="evidence" value="ECO:0007669"/>
    <property type="project" value="TreeGrafter"/>
</dbReference>
<dbReference type="GO" id="GO:0042795">
    <property type="term" value="P:snRNA transcription by RNA polymerase II"/>
    <property type="evidence" value="ECO:0007669"/>
    <property type="project" value="TreeGrafter"/>
</dbReference>
<evidence type="ECO:0000256" key="2">
    <source>
        <dbReference type="ARBA" id="ARBA00023125"/>
    </source>
</evidence>
<dbReference type="GO" id="GO:0042796">
    <property type="term" value="P:snRNA transcription by RNA polymerase III"/>
    <property type="evidence" value="ECO:0007669"/>
    <property type="project" value="TreeGrafter"/>
</dbReference>
<proteinExistence type="predicted"/>
<name>A0A8S1JBS2_9CHLO</name>
<gene>
    <name evidence="8" type="ORF">OSTQU699_LOCUS9904</name>
</gene>
<comment type="caution">
    <text evidence="8">The sequence shown here is derived from an EMBL/GenBank/DDBJ whole genome shotgun (WGS) entry which is preliminary data.</text>
</comment>
<dbReference type="InterPro" id="IPR001005">
    <property type="entry name" value="SANT/Myb"/>
</dbReference>
<dbReference type="OrthoDB" id="515134at2759"/>
<reference evidence="8" key="1">
    <citation type="submission" date="2020-12" db="EMBL/GenBank/DDBJ databases">
        <authorList>
            <person name="Iha C."/>
        </authorList>
    </citation>
    <scope>NUCLEOTIDE SEQUENCE</scope>
</reference>
<evidence type="ECO:0000256" key="5">
    <source>
        <dbReference type="SAM" id="MobiDB-lite"/>
    </source>
</evidence>
<protein>
    <submittedName>
        <fullName evidence="8">Uncharacterized protein</fullName>
    </submittedName>
</protein>
<dbReference type="Proteomes" id="UP000708148">
    <property type="component" value="Unassembled WGS sequence"/>
</dbReference>
<feature type="domain" description="HTH myb-type" evidence="7">
    <location>
        <begin position="391"/>
        <end position="445"/>
    </location>
</feature>
<dbReference type="Pfam" id="PF00249">
    <property type="entry name" value="Myb_DNA-binding"/>
    <property type="match status" value="1"/>
</dbReference>
<keyword evidence="3" id="KW-0804">Transcription</keyword>
<dbReference type="SUPFAM" id="SSF46689">
    <property type="entry name" value="Homeodomain-like"/>
    <property type="match status" value="3"/>
</dbReference>
<dbReference type="InterPro" id="IPR051575">
    <property type="entry name" value="Myb-like_DNA-bd"/>
</dbReference>
<evidence type="ECO:0000259" key="6">
    <source>
        <dbReference type="PROSITE" id="PS50090"/>
    </source>
</evidence>
<accession>A0A8S1JBS2</accession>
<feature type="domain" description="HTH myb-type" evidence="7">
    <location>
        <begin position="335"/>
        <end position="389"/>
    </location>
</feature>
<keyword evidence="1" id="KW-0805">Transcription regulation</keyword>
<dbReference type="PROSITE" id="PS51294">
    <property type="entry name" value="HTH_MYB"/>
    <property type="match status" value="2"/>
</dbReference>
<evidence type="ECO:0000256" key="3">
    <source>
        <dbReference type="ARBA" id="ARBA00023163"/>
    </source>
</evidence>
<dbReference type="PANTHER" id="PTHR46621:SF1">
    <property type="entry name" value="SNRNA-ACTIVATING PROTEIN COMPLEX SUBUNIT 4"/>
    <property type="match status" value="1"/>
</dbReference>
<organism evidence="8 9">
    <name type="scientific">Ostreobium quekettii</name>
    <dbReference type="NCBI Taxonomy" id="121088"/>
    <lineage>
        <taxon>Eukaryota</taxon>
        <taxon>Viridiplantae</taxon>
        <taxon>Chlorophyta</taxon>
        <taxon>core chlorophytes</taxon>
        <taxon>Ulvophyceae</taxon>
        <taxon>TCBD clade</taxon>
        <taxon>Bryopsidales</taxon>
        <taxon>Ostreobineae</taxon>
        <taxon>Ostreobiaceae</taxon>
        <taxon>Ostreobium</taxon>
    </lineage>
</organism>
<dbReference type="AlphaFoldDB" id="A0A8S1JBS2"/>
<evidence type="ECO:0000313" key="9">
    <source>
        <dbReference type="Proteomes" id="UP000708148"/>
    </source>
</evidence>
<dbReference type="Gene3D" id="1.10.10.60">
    <property type="entry name" value="Homeodomain-like"/>
    <property type="match status" value="4"/>
</dbReference>
<keyword evidence="2" id="KW-0238">DNA-binding</keyword>
<dbReference type="PROSITE" id="PS50090">
    <property type="entry name" value="MYB_LIKE"/>
    <property type="match status" value="4"/>
</dbReference>
<dbReference type="SMART" id="SM00717">
    <property type="entry name" value="SANT"/>
    <property type="match status" value="5"/>
</dbReference>
<sequence>MTGDSDGDGGAMGPPGADERRIEDPDKVAKFREAIGKNCALQERLSALIEAVDRALEANGKTGALVSGLRTMKRPRGGQTGGHDLVQAEHLDYCQRQLASHWGQGSLKPNPTKEAAAVLPLLQRMPTKFRHSTLWTKDEQQRLAHGLLARLEERLSSDVLAALREGRNASLFTPANLRSVMDEIRTVQLDNPLALRTVAAFSEADWESVAKRGVHTRCAFECKQYWNCFGRPDRRRGPVLSSEAKIIQQLALKYNERNWVQIAEELGTGRHPAECLGFYRRHMQNSGSLRWTTEADSKLVESVQKHGTHNWQTIAEAVGCDVNSCKYRWEYVLSRKGRKRGKWTKHEDLQLLKGIKKFGKVWVKVMTFVPTRTEIQCNERWYNQLDPSIDRSAWSNEECQNLRALVHECRDRYGKLKWSIIAAHFPGRTDSMVSRKWAKLEKATGTRGLGRKRKRSPCDSPVPGQAQTRPASNEEGGSGQPPVPETDGAENRVECGRGVPRLLEPPGNVGVQLQRRDRMCEEREAEYIGALIAFLEEEVMLGRGEDPGGKKGGGYGDMVPGEVLHVPDEGTMRLVEGLSGELAERSFVSM</sequence>
<feature type="region of interest" description="Disordered" evidence="5">
    <location>
        <begin position="444"/>
        <end position="492"/>
    </location>
</feature>
<dbReference type="InterPro" id="IPR017930">
    <property type="entry name" value="Myb_dom"/>
</dbReference>
<dbReference type="GO" id="GO:0001006">
    <property type="term" value="F:RNA polymerase III type 3 promoter sequence-specific DNA binding"/>
    <property type="evidence" value="ECO:0007669"/>
    <property type="project" value="TreeGrafter"/>
</dbReference>
<feature type="domain" description="Myb-like" evidence="6">
    <location>
        <begin position="290"/>
        <end position="333"/>
    </location>
</feature>
<feature type="domain" description="Myb-like" evidence="6">
    <location>
        <begin position="231"/>
        <end position="283"/>
    </location>
</feature>
<feature type="domain" description="Myb-like" evidence="6">
    <location>
        <begin position="386"/>
        <end position="441"/>
    </location>
</feature>
<dbReference type="GO" id="GO:0019185">
    <property type="term" value="C:snRNA-activating protein complex"/>
    <property type="evidence" value="ECO:0007669"/>
    <property type="project" value="TreeGrafter"/>
</dbReference>
<dbReference type="InterPro" id="IPR009057">
    <property type="entry name" value="Homeodomain-like_sf"/>
</dbReference>
<dbReference type="CDD" id="cd00167">
    <property type="entry name" value="SANT"/>
    <property type="match status" value="3"/>
</dbReference>
<dbReference type="PANTHER" id="PTHR46621">
    <property type="entry name" value="SNRNA-ACTIVATING PROTEIN COMPLEX SUBUNIT 4"/>
    <property type="match status" value="1"/>
</dbReference>
<evidence type="ECO:0000256" key="4">
    <source>
        <dbReference type="ARBA" id="ARBA00023242"/>
    </source>
</evidence>
<evidence type="ECO:0000256" key="1">
    <source>
        <dbReference type="ARBA" id="ARBA00023015"/>
    </source>
</evidence>
<feature type="domain" description="Myb-like" evidence="6">
    <location>
        <begin position="335"/>
        <end position="385"/>
    </location>
</feature>
<evidence type="ECO:0000259" key="7">
    <source>
        <dbReference type="PROSITE" id="PS51294"/>
    </source>
</evidence>
<dbReference type="EMBL" id="CAJHUC010002925">
    <property type="protein sequence ID" value="CAD7704549.1"/>
    <property type="molecule type" value="Genomic_DNA"/>
</dbReference>
<evidence type="ECO:0000313" key="8">
    <source>
        <dbReference type="EMBL" id="CAD7704549.1"/>
    </source>
</evidence>
<keyword evidence="4" id="KW-0539">Nucleus</keyword>